<name>A0A9D3Z613_DREPO</name>
<organism evidence="1 2">
    <name type="scientific">Dreissena polymorpha</name>
    <name type="common">Zebra mussel</name>
    <name type="synonym">Mytilus polymorpha</name>
    <dbReference type="NCBI Taxonomy" id="45954"/>
    <lineage>
        <taxon>Eukaryota</taxon>
        <taxon>Metazoa</taxon>
        <taxon>Spiralia</taxon>
        <taxon>Lophotrochozoa</taxon>
        <taxon>Mollusca</taxon>
        <taxon>Bivalvia</taxon>
        <taxon>Autobranchia</taxon>
        <taxon>Heteroconchia</taxon>
        <taxon>Euheterodonta</taxon>
        <taxon>Imparidentia</taxon>
        <taxon>Neoheterodontei</taxon>
        <taxon>Myida</taxon>
        <taxon>Dreissenoidea</taxon>
        <taxon>Dreissenidae</taxon>
        <taxon>Dreissena</taxon>
    </lineage>
</organism>
<protein>
    <submittedName>
        <fullName evidence="1">Uncharacterized protein</fullName>
    </submittedName>
</protein>
<sequence>MSNTSICSPRPFSHVYASTGKSKITVNSTNHTSTDIPVKGEKLEEVTSFLTCEKPYPRMVQLP</sequence>
<comment type="caution">
    <text evidence="1">The sequence shown here is derived from an EMBL/GenBank/DDBJ whole genome shotgun (WGS) entry which is preliminary data.</text>
</comment>
<reference evidence="1" key="1">
    <citation type="journal article" date="2019" name="bioRxiv">
        <title>The Genome of the Zebra Mussel, Dreissena polymorpha: A Resource for Invasive Species Research.</title>
        <authorList>
            <person name="McCartney M.A."/>
            <person name="Auch B."/>
            <person name="Kono T."/>
            <person name="Mallez S."/>
            <person name="Zhang Y."/>
            <person name="Obille A."/>
            <person name="Becker A."/>
            <person name="Abrahante J.E."/>
            <person name="Garbe J."/>
            <person name="Badalamenti J.P."/>
            <person name="Herman A."/>
            <person name="Mangelson H."/>
            <person name="Liachko I."/>
            <person name="Sullivan S."/>
            <person name="Sone E.D."/>
            <person name="Koren S."/>
            <person name="Silverstein K.A.T."/>
            <person name="Beckman K.B."/>
            <person name="Gohl D.M."/>
        </authorList>
    </citation>
    <scope>NUCLEOTIDE SEQUENCE</scope>
    <source>
        <strain evidence="1">Duluth1</strain>
        <tissue evidence="1">Whole animal</tissue>
    </source>
</reference>
<proteinExistence type="predicted"/>
<accession>A0A9D3Z613</accession>
<reference evidence="1" key="2">
    <citation type="submission" date="2020-11" db="EMBL/GenBank/DDBJ databases">
        <authorList>
            <person name="McCartney M.A."/>
            <person name="Auch B."/>
            <person name="Kono T."/>
            <person name="Mallez S."/>
            <person name="Becker A."/>
            <person name="Gohl D.M."/>
            <person name="Silverstein K.A.T."/>
            <person name="Koren S."/>
            <person name="Bechman K.B."/>
            <person name="Herman A."/>
            <person name="Abrahante J.E."/>
            <person name="Garbe J."/>
        </authorList>
    </citation>
    <scope>NUCLEOTIDE SEQUENCE</scope>
    <source>
        <strain evidence="1">Duluth1</strain>
        <tissue evidence="1">Whole animal</tissue>
    </source>
</reference>
<dbReference type="AlphaFoldDB" id="A0A9D3Z613"/>
<dbReference type="EMBL" id="JAIWYP010000014">
    <property type="protein sequence ID" value="KAH3711250.1"/>
    <property type="molecule type" value="Genomic_DNA"/>
</dbReference>
<evidence type="ECO:0000313" key="1">
    <source>
        <dbReference type="EMBL" id="KAH3711250.1"/>
    </source>
</evidence>
<keyword evidence="2" id="KW-1185">Reference proteome</keyword>
<dbReference type="Proteomes" id="UP000828390">
    <property type="component" value="Unassembled WGS sequence"/>
</dbReference>
<gene>
    <name evidence="1" type="ORF">DPMN_070752</name>
</gene>
<evidence type="ECO:0000313" key="2">
    <source>
        <dbReference type="Proteomes" id="UP000828390"/>
    </source>
</evidence>